<keyword evidence="3" id="KW-0430">Lectin</keyword>
<evidence type="ECO:0000256" key="8">
    <source>
        <dbReference type="ARBA" id="ARBA00038361"/>
    </source>
</evidence>
<dbReference type="InterPro" id="IPR013162">
    <property type="entry name" value="CD80_C2-set"/>
</dbReference>
<dbReference type="Pfam" id="PF13895">
    <property type="entry name" value="Ig_2"/>
    <property type="match status" value="1"/>
</dbReference>
<dbReference type="GO" id="GO:0007155">
    <property type="term" value="P:cell adhesion"/>
    <property type="evidence" value="ECO:0007669"/>
    <property type="project" value="UniProtKB-KW"/>
</dbReference>
<dbReference type="GO" id="GO:0030246">
    <property type="term" value="F:carbohydrate binding"/>
    <property type="evidence" value="ECO:0007669"/>
    <property type="project" value="UniProtKB-KW"/>
</dbReference>
<proteinExistence type="inferred from homology"/>
<keyword evidence="13" id="KW-1185">Reference proteome</keyword>
<sequence>MDYYLAFILLAHLWSNTDCQGIPGYELKVNKTVDVQRGLCVRVPCTFIVPLNIRLTKGIAGIWFHFIEGSGQHVAFRVNNKHYSNGRFYLIGDVTRGDCSFIIEGAMNEDAGSYGFRIVDEETKLLYPDVLPNVQVTEFTEKPTISFARLVEGKEVTLTCTSPGRCRKVTPEISWIGKVSNRRIINYEITRDDGSRSFHSNITFTPGKSDNNSPLYCTVTLKTGVSTTEKQSLSVEYSPSINITIEGVVTSDTSSVTVKDGDTITMRCSVDSNPKASITWYKEDAVVNWTRSFQTISLTLTNVTPSDAGRFLCSAENEHGVINKTFHIIHHGEESKSKITGDNTAIAAAVGGVISLVLILVVGAVLFIYFRKKRQQNINGNLKDIPINDSDAIYCSPEFTTP</sequence>
<keyword evidence="10" id="KW-0732">Signal</keyword>
<dbReference type="AlphaFoldDB" id="A0AAV7BC87"/>
<evidence type="ECO:0000313" key="12">
    <source>
        <dbReference type="EMBL" id="KAG8570126.1"/>
    </source>
</evidence>
<comment type="subcellular location">
    <subcellularLocation>
        <location evidence="1">Membrane</location>
        <topology evidence="1">Single-pass type I membrane protein</topology>
    </subcellularLocation>
</comment>
<evidence type="ECO:0000256" key="6">
    <source>
        <dbReference type="ARBA" id="ARBA00023136"/>
    </source>
</evidence>
<dbReference type="Gene3D" id="2.60.40.10">
    <property type="entry name" value="Immunoglobulins"/>
    <property type="match status" value="3"/>
</dbReference>
<accession>A0AAV7BC87</accession>
<dbReference type="InterPro" id="IPR003599">
    <property type="entry name" value="Ig_sub"/>
</dbReference>
<dbReference type="PANTHER" id="PTHR12035:SF140">
    <property type="entry name" value="SIALIC ACID-BINDING IG-LIKE LECTIN 16"/>
    <property type="match status" value="1"/>
</dbReference>
<dbReference type="InterPro" id="IPR051036">
    <property type="entry name" value="SIGLEC"/>
</dbReference>
<dbReference type="InterPro" id="IPR013783">
    <property type="entry name" value="Ig-like_fold"/>
</dbReference>
<keyword evidence="5 9" id="KW-1133">Transmembrane helix</keyword>
<dbReference type="EMBL" id="WNYA01000006">
    <property type="protein sequence ID" value="KAG8570126.1"/>
    <property type="molecule type" value="Genomic_DNA"/>
</dbReference>
<name>A0AAV7BC87_ENGPU</name>
<organism evidence="12 13">
    <name type="scientific">Engystomops pustulosus</name>
    <name type="common">Tungara frog</name>
    <name type="synonym">Physalaemus pustulosus</name>
    <dbReference type="NCBI Taxonomy" id="76066"/>
    <lineage>
        <taxon>Eukaryota</taxon>
        <taxon>Metazoa</taxon>
        <taxon>Chordata</taxon>
        <taxon>Craniata</taxon>
        <taxon>Vertebrata</taxon>
        <taxon>Euteleostomi</taxon>
        <taxon>Amphibia</taxon>
        <taxon>Batrachia</taxon>
        <taxon>Anura</taxon>
        <taxon>Neobatrachia</taxon>
        <taxon>Hyloidea</taxon>
        <taxon>Leptodactylidae</taxon>
        <taxon>Leiuperinae</taxon>
        <taxon>Engystomops</taxon>
    </lineage>
</organism>
<dbReference type="Proteomes" id="UP000824782">
    <property type="component" value="Unassembled WGS sequence"/>
</dbReference>
<feature type="domain" description="Ig-like" evidence="11">
    <location>
        <begin position="132"/>
        <end position="234"/>
    </location>
</feature>
<dbReference type="Pfam" id="PF08205">
    <property type="entry name" value="C2-set_2"/>
    <property type="match status" value="1"/>
</dbReference>
<feature type="chain" id="PRO_5044715664" description="Ig-like domain-containing protein" evidence="10">
    <location>
        <begin position="20"/>
        <end position="402"/>
    </location>
</feature>
<dbReference type="InterPro" id="IPR036179">
    <property type="entry name" value="Ig-like_dom_sf"/>
</dbReference>
<keyword evidence="4" id="KW-0130">Cell adhesion</keyword>
<keyword evidence="2 9" id="KW-0812">Transmembrane</keyword>
<dbReference type="GO" id="GO:0033691">
    <property type="term" value="F:sialic acid binding"/>
    <property type="evidence" value="ECO:0007669"/>
    <property type="project" value="TreeGrafter"/>
</dbReference>
<dbReference type="PROSITE" id="PS50835">
    <property type="entry name" value="IG_LIKE"/>
    <property type="match status" value="2"/>
</dbReference>
<dbReference type="SUPFAM" id="SSF48726">
    <property type="entry name" value="Immunoglobulin"/>
    <property type="match status" value="3"/>
</dbReference>
<evidence type="ECO:0000256" key="2">
    <source>
        <dbReference type="ARBA" id="ARBA00022692"/>
    </source>
</evidence>
<evidence type="ECO:0000256" key="3">
    <source>
        <dbReference type="ARBA" id="ARBA00022734"/>
    </source>
</evidence>
<dbReference type="EMBL" id="WNYA01000006">
    <property type="protein sequence ID" value="KAG8570125.1"/>
    <property type="molecule type" value="Genomic_DNA"/>
</dbReference>
<dbReference type="PANTHER" id="PTHR12035">
    <property type="entry name" value="SIALIC ACID BINDING IMMUNOGLOBULIN-LIKE LECTIN"/>
    <property type="match status" value="1"/>
</dbReference>
<feature type="signal peptide" evidence="10">
    <location>
        <begin position="1"/>
        <end position="19"/>
    </location>
</feature>
<keyword evidence="6 9" id="KW-0472">Membrane</keyword>
<dbReference type="Gene3D" id="1.20.5.100">
    <property type="entry name" value="Cytochrome c1, transmembrane anchor, C-terminal"/>
    <property type="match status" value="1"/>
</dbReference>
<comment type="caution">
    <text evidence="12">The sequence shown here is derived from an EMBL/GenBank/DDBJ whole genome shotgun (WGS) entry which is preliminary data.</text>
</comment>
<dbReference type="CDD" id="cd12087">
    <property type="entry name" value="TM_EGFR-like"/>
    <property type="match status" value="1"/>
</dbReference>
<dbReference type="InterPro" id="IPR003598">
    <property type="entry name" value="Ig_sub2"/>
</dbReference>
<evidence type="ECO:0000256" key="1">
    <source>
        <dbReference type="ARBA" id="ARBA00004479"/>
    </source>
</evidence>
<feature type="transmembrane region" description="Helical" evidence="9">
    <location>
        <begin position="345"/>
        <end position="370"/>
    </location>
</feature>
<reference evidence="12" key="1">
    <citation type="thesis" date="2020" institute="ProQuest LLC" country="789 East Eisenhower Parkway, Ann Arbor, MI, USA">
        <title>Comparative Genomics and Chromosome Evolution.</title>
        <authorList>
            <person name="Mudd A.B."/>
        </authorList>
    </citation>
    <scope>NUCLEOTIDE SEQUENCE</scope>
    <source>
        <strain evidence="12">237g6f4</strain>
        <tissue evidence="12">Blood</tissue>
    </source>
</reference>
<protein>
    <recommendedName>
        <fullName evidence="11">Ig-like domain-containing protein</fullName>
    </recommendedName>
</protein>
<comment type="similarity">
    <text evidence="8">Belongs to the immunoglobulin superfamily. SIGLEC (sialic acid binding Ig-like lectin) family.</text>
</comment>
<evidence type="ECO:0000256" key="9">
    <source>
        <dbReference type="SAM" id="Phobius"/>
    </source>
</evidence>
<dbReference type="SMART" id="SM00409">
    <property type="entry name" value="IG"/>
    <property type="match status" value="3"/>
</dbReference>
<evidence type="ECO:0000256" key="4">
    <source>
        <dbReference type="ARBA" id="ARBA00022889"/>
    </source>
</evidence>
<evidence type="ECO:0000259" key="11">
    <source>
        <dbReference type="PROSITE" id="PS50835"/>
    </source>
</evidence>
<evidence type="ECO:0000256" key="7">
    <source>
        <dbReference type="ARBA" id="ARBA00023157"/>
    </source>
</evidence>
<feature type="domain" description="Ig-like" evidence="11">
    <location>
        <begin position="239"/>
        <end position="340"/>
    </location>
</feature>
<feature type="non-terminal residue" evidence="12">
    <location>
        <position position="402"/>
    </location>
</feature>
<dbReference type="InterPro" id="IPR007110">
    <property type="entry name" value="Ig-like_dom"/>
</dbReference>
<evidence type="ECO:0000313" key="13">
    <source>
        <dbReference type="Proteomes" id="UP000824782"/>
    </source>
</evidence>
<dbReference type="GO" id="GO:0005886">
    <property type="term" value="C:plasma membrane"/>
    <property type="evidence" value="ECO:0007669"/>
    <property type="project" value="TreeGrafter"/>
</dbReference>
<dbReference type="SMART" id="SM00408">
    <property type="entry name" value="IGc2"/>
    <property type="match status" value="1"/>
</dbReference>
<keyword evidence="7" id="KW-1015">Disulfide bond</keyword>
<evidence type="ECO:0000256" key="5">
    <source>
        <dbReference type="ARBA" id="ARBA00022989"/>
    </source>
</evidence>
<gene>
    <name evidence="12" type="ORF">GDO81_014721</name>
</gene>
<evidence type="ECO:0000256" key="10">
    <source>
        <dbReference type="SAM" id="SignalP"/>
    </source>
</evidence>